<dbReference type="Proteomes" id="UP000069632">
    <property type="component" value="Unassembled WGS sequence"/>
</dbReference>
<evidence type="ECO:0000313" key="3">
    <source>
        <dbReference type="Proteomes" id="UP000069632"/>
    </source>
</evidence>
<evidence type="ECO:0000313" key="2">
    <source>
        <dbReference type="EMBL" id="CZE48734.1"/>
    </source>
</evidence>
<evidence type="ECO:0000256" key="1">
    <source>
        <dbReference type="SAM" id="Phobius"/>
    </source>
</evidence>
<sequence length="430" mass="51152">MNEYKKFKIFIQECCQYYNKNTIVRNDLEIIVNLLDENYSLLCSNNNKNGKAYEENQKNISDNNKIIFKILIKYEYKIFNYINSISNENDRINKFNIKNKLYRFFYNQNINRMATIFFTLKNIVIFIPVSILIIAVIIPTSYYLYLGVFIEINSDVYKAYIICCLFLISFGLLLYFTFIIPLEYNFENISLYDKYSNILKNKFLIGLYLTAKYSLFILYLFIFIFLALFLILKYNYSLLAIAMIYFIITVLFTIIFSCNKSKRFYLTVIFTTLLATIYAVIFVAFNKEVISTSFEIESFRNVVYIVVFILFCIILIINFTFRYSFYSKFISILSPYIIKKLNVGNYINNFFVDKTEITKYNFQYIKECDKNSTGICIDSNITKNFKEKKFLVKNVFILKKSEVKYIILVPTKENNFKKLPLDKKIAKEAI</sequence>
<organism evidence="2 3">
    <name type="scientific">Campylobacter geochelonis</name>
    <dbReference type="NCBI Taxonomy" id="1780362"/>
    <lineage>
        <taxon>Bacteria</taxon>
        <taxon>Pseudomonadati</taxon>
        <taxon>Campylobacterota</taxon>
        <taxon>Epsilonproteobacteria</taxon>
        <taxon>Campylobacterales</taxon>
        <taxon>Campylobacteraceae</taxon>
        <taxon>Campylobacter</taxon>
    </lineage>
</organism>
<reference evidence="2 3" key="1">
    <citation type="submission" date="2016-02" db="EMBL/GenBank/DDBJ databases">
        <authorList>
            <consortium name="Pathogen Informatics"/>
        </authorList>
    </citation>
    <scope>NUCLEOTIDE SEQUENCE [LARGE SCALE GENOMIC DNA]</scope>
    <source>
        <strain evidence="2 3">RC20</strain>
    </source>
</reference>
<feature type="transmembrane region" description="Helical" evidence="1">
    <location>
        <begin position="203"/>
        <end position="232"/>
    </location>
</feature>
<dbReference type="EMBL" id="FIZP01000010">
    <property type="protein sequence ID" value="CZE48734.1"/>
    <property type="molecule type" value="Genomic_DNA"/>
</dbReference>
<keyword evidence="1" id="KW-0472">Membrane</keyword>
<gene>
    <name evidence="2" type="ORF">ERS672216_01573</name>
</gene>
<feature type="transmembrane region" description="Helical" evidence="1">
    <location>
        <begin position="157"/>
        <end position="182"/>
    </location>
</feature>
<dbReference type="RefSeq" id="WP_075540439.1">
    <property type="nucleotide sequence ID" value="NZ_CP053844.1"/>
</dbReference>
<feature type="transmembrane region" description="Helical" evidence="1">
    <location>
        <begin position="301"/>
        <end position="321"/>
    </location>
</feature>
<dbReference type="AlphaFoldDB" id="A0A128EIR4"/>
<protein>
    <submittedName>
        <fullName evidence="2">Uncharacterized protein</fullName>
    </submittedName>
</protein>
<feature type="transmembrane region" description="Helical" evidence="1">
    <location>
        <begin position="264"/>
        <end position="285"/>
    </location>
</feature>
<name>A0A128EIR4_9BACT</name>
<proteinExistence type="predicted"/>
<keyword evidence="3" id="KW-1185">Reference proteome</keyword>
<keyword evidence="1" id="KW-1133">Transmembrane helix</keyword>
<keyword evidence="1" id="KW-0812">Transmembrane</keyword>
<feature type="transmembrane region" description="Helical" evidence="1">
    <location>
        <begin position="238"/>
        <end position="257"/>
    </location>
</feature>
<feature type="transmembrane region" description="Helical" evidence="1">
    <location>
        <begin position="123"/>
        <end position="145"/>
    </location>
</feature>
<accession>A0A128EIR4</accession>